<proteinExistence type="predicted"/>
<name>A0A174H7Y2_9FIRM</name>
<evidence type="ECO:0000256" key="1">
    <source>
        <dbReference type="SAM" id="Phobius"/>
    </source>
</evidence>
<sequence>MIYIITFISSCVFLGLSEKSRSRYIKKLLVFIAILLPCILAGMRADTIGTDVKVYVEPLYNAAKQSTSFSSYMNQRWYVIWRYMYVSKFEIGFTTLVYLIVKFGGSLGTVLFFIHALIVAPIYFGLKRMDKKYPIWLGMLVFYLMFYNTSLNMMRQWIAMAILFWGLSYLLTNKKKKYFIVVIVACLFHTSALMGFAIYFLYVYSQRKREYVKIANFRLDGSLAPVKVFIYGAIVLLSLNVIAVLLRTFGLAKYAGYIQGNGSIYLMPSQIILRLPIIILLIIRWKRMMAEDELTPFYGSMLVLDLLASQLISINVYAFRIASFFSEYNMLSYSALVYAGNRRYRTNRYVTLFYVLAYMAYYWVYYYAITGTHATFPYLFA</sequence>
<dbReference type="InterPro" id="IPR049458">
    <property type="entry name" value="EpsG-like"/>
</dbReference>
<keyword evidence="1" id="KW-1133">Transmembrane helix</keyword>
<feature type="transmembrane region" description="Helical" evidence="1">
    <location>
        <begin position="24"/>
        <end position="43"/>
    </location>
</feature>
<keyword evidence="1" id="KW-0812">Transmembrane</keyword>
<dbReference type="AlphaFoldDB" id="A0A174H7Y2"/>
<feature type="transmembrane region" description="Helical" evidence="1">
    <location>
        <begin position="264"/>
        <end position="285"/>
    </location>
</feature>
<feature type="transmembrane region" description="Helical" evidence="1">
    <location>
        <begin position="179"/>
        <end position="202"/>
    </location>
</feature>
<feature type="transmembrane region" description="Helical" evidence="1">
    <location>
        <begin position="228"/>
        <end position="252"/>
    </location>
</feature>
<evidence type="ECO:0000313" key="2">
    <source>
        <dbReference type="EMBL" id="CUO69547.1"/>
    </source>
</evidence>
<reference evidence="2 3" key="1">
    <citation type="submission" date="2015-09" db="EMBL/GenBank/DDBJ databases">
        <authorList>
            <consortium name="Pathogen Informatics"/>
        </authorList>
    </citation>
    <scope>NUCLEOTIDE SEQUENCE [LARGE SCALE GENOMIC DNA]</scope>
    <source>
        <strain evidence="2 3">2789STDY5834885</strain>
    </source>
</reference>
<accession>A0A174H7Y2</accession>
<feature type="transmembrane region" description="Helical" evidence="1">
    <location>
        <begin position="156"/>
        <end position="172"/>
    </location>
</feature>
<feature type="transmembrane region" description="Helical" evidence="1">
    <location>
        <begin position="349"/>
        <end position="369"/>
    </location>
</feature>
<feature type="transmembrane region" description="Helical" evidence="1">
    <location>
        <begin position="297"/>
        <end position="319"/>
    </location>
</feature>
<dbReference type="RefSeq" id="WP_055265026.1">
    <property type="nucleotide sequence ID" value="NZ_CAXSRP010000002.1"/>
</dbReference>
<keyword evidence="1" id="KW-0472">Membrane</keyword>
<dbReference type="Pfam" id="PF14897">
    <property type="entry name" value="EpsG"/>
    <property type="match status" value="1"/>
</dbReference>
<protein>
    <recommendedName>
        <fullName evidence="4">EpsG family protein</fullName>
    </recommendedName>
</protein>
<dbReference type="Proteomes" id="UP000095709">
    <property type="component" value="Unassembled WGS sequence"/>
</dbReference>
<feature type="transmembrane region" description="Helical" evidence="1">
    <location>
        <begin position="107"/>
        <end position="126"/>
    </location>
</feature>
<evidence type="ECO:0008006" key="4">
    <source>
        <dbReference type="Google" id="ProtNLM"/>
    </source>
</evidence>
<dbReference type="EMBL" id="CZAL01000001">
    <property type="protein sequence ID" value="CUO69547.1"/>
    <property type="molecule type" value="Genomic_DNA"/>
</dbReference>
<organism evidence="2 3">
    <name type="scientific">Fusicatenibacter saccharivorans</name>
    <dbReference type="NCBI Taxonomy" id="1150298"/>
    <lineage>
        <taxon>Bacteria</taxon>
        <taxon>Bacillati</taxon>
        <taxon>Bacillota</taxon>
        <taxon>Clostridia</taxon>
        <taxon>Lachnospirales</taxon>
        <taxon>Lachnospiraceae</taxon>
        <taxon>Fusicatenibacter</taxon>
    </lineage>
</organism>
<gene>
    <name evidence="2" type="ORF">ERS852498_00260</name>
</gene>
<feature type="transmembrane region" description="Helical" evidence="1">
    <location>
        <begin position="83"/>
        <end position="101"/>
    </location>
</feature>
<evidence type="ECO:0000313" key="3">
    <source>
        <dbReference type="Proteomes" id="UP000095709"/>
    </source>
</evidence>